<dbReference type="Gene3D" id="1.10.340.70">
    <property type="match status" value="1"/>
</dbReference>
<evidence type="ECO:0000256" key="6">
    <source>
        <dbReference type="ARBA" id="ARBA00022918"/>
    </source>
</evidence>
<organism evidence="8 9">
    <name type="scientific">Tanacetum coccineum</name>
    <dbReference type="NCBI Taxonomy" id="301880"/>
    <lineage>
        <taxon>Eukaryota</taxon>
        <taxon>Viridiplantae</taxon>
        <taxon>Streptophyta</taxon>
        <taxon>Embryophyta</taxon>
        <taxon>Tracheophyta</taxon>
        <taxon>Spermatophyta</taxon>
        <taxon>Magnoliopsida</taxon>
        <taxon>eudicotyledons</taxon>
        <taxon>Gunneridae</taxon>
        <taxon>Pentapetalae</taxon>
        <taxon>asterids</taxon>
        <taxon>campanulids</taxon>
        <taxon>Asterales</taxon>
        <taxon>Asteraceae</taxon>
        <taxon>Asteroideae</taxon>
        <taxon>Anthemideae</taxon>
        <taxon>Anthemidinae</taxon>
        <taxon>Tanacetum</taxon>
    </lineage>
</organism>
<dbReference type="PANTHER" id="PTHR37984">
    <property type="entry name" value="PROTEIN CBG26694"/>
    <property type="match status" value="1"/>
</dbReference>
<protein>
    <submittedName>
        <fullName evidence="8">Reverse transcriptase domain-containing protein</fullName>
    </submittedName>
</protein>
<name>A0ABQ5BF29_9ASTR</name>
<evidence type="ECO:0000256" key="5">
    <source>
        <dbReference type="ARBA" id="ARBA00022801"/>
    </source>
</evidence>
<keyword evidence="5" id="KW-0378">Hydrolase</keyword>
<dbReference type="GO" id="GO:0003964">
    <property type="term" value="F:RNA-directed DNA polymerase activity"/>
    <property type="evidence" value="ECO:0007669"/>
    <property type="project" value="UniProtKB-KW"/>
</dbReference>
<keyword evidence="6 8" id="KW-0695">RNA-directed DNA polymerase</keyword>
<keyword evidence="4" id="KW-0255">Endonuclease</keyword>
<dbReference type="InterPro" id="IPR043502">
    <property type="entry name" value="DNA/RNA_pol_sf"/>
</dbReference>
<dbReference type="Pfam" id="PF17917">
    <property type="entry name" value="RT_RNaseH"/>
    <property type="match status" value="1"/>
</dbReference>
<dbReference type="SUPFAM" id="SSF56672">
    <property type="entry name" value="DNA/RNA polymerases"/>
    <property type="match status" value="1"/>
</dbReference>
<dbReference type="InterPro" id="IPR041373">
    <property type="entry name" value="RT_RNaseH"/>
</dbReference>
<dbReference type="InterPro" id="IPR050951">
    <property type="entry name" value="Retrovirus_Pol_polyprotein"/>
</dbReference>
<reference evidence="8" key="2">
    <citation type="submission" date="2022-01" db="EMBL/GenBank/DDBJ databases">
        <authorList>
            <person name="Yamashiro T."/>
            <person name="Shiraishi A."/>
            <person name="Satake H."/>
            <person name="Nakayama K."/>
        </authorList>
    </citation>
    <scope>NUCLEOTIDE SEQUENCE</scope>
</reference>
<dbReference type="SUPFAM" id="SSF53098">
    <property type="entry name" value="Ribonuclease H-like"/>
    <property type="match status" value="1"/>
</dbReference>
<dbReference type="InterPro" id="IPR036397">
    <property type="entry name" value="RNaseH_sf"/>
</dbReference>
<dbReference type="PANTHER" id="PTHR37984:SF5">
    <property type="entry name" value="PROTEIN NYNRIN-LIKE"/>
    <property type="match status" value="1"/>
</dbReference>
<evidence type="ECO:0000256" key="2">
    <source>
        <dbReference type="ARBA" id="ARBA00022695"/>
    </source>
</evidence>
<evidence type="ECO:0000256" key="1">
    <source>
        <dbReference type="ARBA" id="ARBA00022679"/>
    </source>
</evidence>
<dbReference type="InterPro" id="IPR000477">
    <property type="entry name" value="RT_dom"/>
</dbReference>
<sequence length="715" mass="83376">MDLMNRVCKLYLDKFVIVFIDDILIYSNMKEDHENHLRLMLELLRKEKLYAKFSKCEFWLQEVHFLRHVVNHEGIHVDPSKIEVVKSWKAPTTPSEGEKQEEAFQTLKDKLCNAPILLLLDGVEDFMVYYDASNQGLGCVLMQRDKVISYASRQLKTHKKNYMTHDLELGAVVFALKIRRHYLYGTKSVIYTDHKSLQRIFDQKELNMHQRRWLELFSDYECEIKYHLGKANVEADALSRKEKVKPQRVRAMAVTIQSRVKGLILAAHGEAFKDENVLVEGLNGTDQQMEKREDGSLYYMDRIWVPLVDDVRTKIMDEAHKTRYSVHPGADKMYYDIQDMYWWPSMKKEIAIYVSKCLTCAKAKAEHQRPSGLLQQPEIPEWKWENIAIDFITKLPRSSSGHDAIWVIVDRLTKLAYFLVIREDYSMEKLARLYIDEIVVRHGVPTSIISDRDGRFTSRFWQTMQKALGTRLDMSTAYHPQTDGQSERRIQTLEDMLRACVIDFGGSSNIHLPLAEFSYNNSYHSSIRCAPFGALYGRKYRSPVLWAEIGDSRLIGPELVQETTDKVVVIRDRLKAARDRQNSYADDRRKPLKLQVGDHVMLKVSPWKGVVRLKLPEELSGVHDTFHVSNLKKCLANANLHVPLDEIKVDKTLRFIEEPLEIMDWEVKTLKRSKIPIGIVRWNSKRGPEFTWERKDYLKAKYPQLFENANVKSSG</sequence>
<dbReference type="Pfam" id="PF00078">
    <property type="entry name" value="RVT_1"/>
    <property type="match status" value="1"/>
</dbReference>
<keyword evidence="2" id="KW-0548">Nucleotidyltransferase</keyword>
<keyword evidence="3" id="KW-0540">Nuclease</keyword>
<proteinExistence type="predicted"/>
<dbReference type="CDD" id="cd09274">
    <property type="entry name" value="RNase_HI_RT_Ty3"/>
    <property type="match status" value="1"/>
</dbReference>
<dbReference type="InterPro" id="IPR041588">
    <property type="entry name" value="Integrase_H2C2"/>
</dbReference>
<dbReference type="Gene3D" id="3.30.420.10">
    <property type="entry name" value="Ribonuclease H-like superfamily/Ribonuclease H"/>
    <property type="match status" value="1"/>
</dbReference>
<evidence type="ECO:0000256" key="3">
    <source>
        <dbReference type="ARBA" id="ARBA00022722"/>
    </source>
</evidence>
<evidence type="ECO:0000256" key="4">
    <source>
        <dbReference type="ARBA" id="ARBA00022759"/>
    </source>
</evidence>
<reference evidence="8" key="1">
    <citation type="journal article" date="2022" name="Int. J. Mol. Sci.">
        <title>Draft Genome of Tanacetum Coccineum: Genomic Comparison of Closely Related Tanacetum-Family Plants.</title>
        <authorList>
            <person name="Yamashiro T."/>
            <person name="Shiraishi A."/>
            <person name="Nakayama K."/>
            <person name="Satake H."/>
        </authorList>
    </citation>
    <scope>NUCLEOTIDE SEQUENCE</scope>
</reference>
<evidence type="ECO:0000313" key="8">
    <source>
        <dbReference type="EMBL" id="GJT13440.1"/>
    </source>
</evidence>
<dbReference type="InterPro" id="IPR012337">
    <property type="entry name" value="RNaseH-like_sf"/>
</dbReference>
<gene>
    <name evidence="8" type="ORF">Tco_0860482</name>
</gene>
<feature type="domain" description="Integrase catalytic" evidence="7">
    <location>
        <begin position="376"/>
        <end position="539"/>
    </location>
</feature>
<keyword evidence="1" id="KW-0808">Transferase</keyword>
<evidence type="ECO:0000313" key="9">
    <source>
        <dbReference type="Proteomes" id="UP001151760"/>
    </source>
</evidence>
<dbReference type="Pfam" id="PF17921">
    <property type="entry name" value="Integrase_H2C2"/>
    <property type="match status" value="1"/>
</dbReference>
<dbReference type="Proteomes" id="UP001151760">
    <property type="component" value="Unassembled WGS sequence"/>
</dbReference>
<dbReference type="PROSITE" id="PS50994">
    <property type="entry name" value="INTEGRASE"/>
    <property type="match status" value="1"/>
</dbReference>
<dbReference type="Gene3D" id="3.30.70.270">
    <property type="match status" value="1"/>
</dbReference>
<evidence type="ECO:0000259" key="7">
    <source>
        <dbReference type="PROSITE" id="PS50994"/>
    </source>
</evidence>
<dbReference type="InterPro" id="IPR001584">
    <property type="entry name" value="Integrase_cat-core"/>
</dbReference>
<comment type="caution">
    <text evidence="8">The sequence shown here is derived from an EMBL/GenBank/DDBJ whole genome shotgun (WGS) entry which is preliminary data.</text>
</comment>
<dbReference type="InterPro" id="IPR043128">
    <property type="entry name" value="Rev_trsase/Diguanyl_cyclase"/>
</dbReference>
<accession>A0ABQ5BF29</accession>
<dbReference type="EMBL" id="BQNB010013230">
    <property type="protein sequence ID" value="GJT13440.1"/>
    <property type="molecule type" value="Genomic_DNA"/>
</dbReference>
<keyword evidence="9" id="KW-1185">Reference proteome</keyword>